<dbReference type="EMBL" id="LKLZ01000003">
    <property type="protein sequence ID" value="KPN44289.1"/>
    <property type="molecule type" value="Genomic_DNA"/>
</dbReference>
<comment type="caution">
    <text evidence="2">The sequence shown here is derived from an EMBL/GenBank/DDBJ whole genome shotgun (WGS) entry which is preliminary data.</text>
</comment>
<evidence type="ECO:0000256" key="1">
    <source>
        <dbReference type="SAM" id="Coils"/>
    </source>
</evidence>
<dbReference type="PANTHER" id="PTHR37813">
    <property type="entry name" value="FELS-2 PROPHAGE PROTEIN"/>
    <property type="match status" value="1"/>
</dbReference>
<accession>A0A837P9F4</accession>
<gene>
    <name evidence="2" type="ORF">WJL_1366</name>
</gene>
<evidence type="ECO:0000313" key="2">
    <source>
        <dbReference type="EMBL" id="KPN44289.1"/>
    </source>
</evidence>
<dbReference type="RefSeq" id="WP_022638304.1">
    <property type="nucleotide sequence ID" value="NZ_AUTE01000017.1"/>
</dbReference>
<name>A0A837P9F4_LACPN</name>
<protein>
    <submittedName>
        <fullName evidence="2">Phage tail length tape-measure protein</fullName>
    </submittedName>
</protein>
<dbReference type="InterPro" id="IPR016024">
    <property type="entry name" value="ARM-type_fold"/>
</dbReference>
<proteinExistence type="predicted"/>
<sequence>MSAVVEKTFVWKFMDQISQGVANARQAMDEAVRAASSMGSKVSESGEQWHNYASKQKEAMNEAKANFNEYKDQVSNSSNSIREKISSLIDHLKEIPHDVVTTLKSKINDENIGLFSRKVRDVPKERSVLLRAKDKFSDIFKHLGERIKQIPKEYSLLLKVKDGFSKGFQKFNESAKKTRENGHRLRDIIEGTFIGNALYGAYDKVKDGIVAATGAGLKFDAEQQKMIATWTTLTGSAGKAKDMVQSINDLAVKTGQSVQIVDELEQGFYHLHSSKKEADDLTHSMLNMGDAVGLTGDQLMSVSQDMVHSLAQGKLTAGALNQLGMYFPMVEEKMAKFEEAHAKASGSAVANTKAVAQAQRDYVKEQTLSFEKIHYGSTITNSDLKQLAQQNIISAGEAQKFQGMLSNGQKVNSSMIKQAIKVNSSYVTAAKNGSKQVGSSADEAVANLRQMVQKGQVSAKDVEDIFKQMGLHDYAAAAENLMKTFDGMERVLKARSQALMGIVMAPVLKAANPIMEALTHWVNDPKTESLMNELGKKIQKGMTTVTKAFAGKNFTSKGLNDALNQMVENAGKSVDKLSAWLTKNAGNIKEFGSIVKSSLTIAFKVMGAAINDVVTVLGFLVNPLGKVSDHSKDASNSVGGLAGALKSLASNGPAIQIFGKILAGAFVLKNVSKFIGGIKSINDNLKITTGLKNLGKPVTEFVASLKSGSGVLSSFGAALKAVPFTIWITAIAAIVLALVELYKHNKKFREFVDGIVKSIQGFYKDAVKWLGNAVTWIKKTFGPFFKEAVKSIQSVWKEIEPVVSAGIKMVQQVLKLGMAVVSALWKVAWGYLSLEVKETWAIIKPIIDIGMAVIKGLISAGMDIIKAVWKAAWKVISTVVKSVWNVIKPLIIGAMNVISDVIQTVLDIIHGNWSKVWGDIKNIFSDIWKAISQAIKAYMSGMHDIISSVLDAISTVWHGMWQGLGDFFSNIWKGIKQAAQDGINGVLSVINAGVDGIDSIWKFFTGHKTNVHHLEPVKFAQGGVVHTRLSMVNDGAGQNWKELLQLPSGELKMTHQRNAVLPLPVGTRVYNGDETASIMASAGVDHYANGGIVGDAINWTKGKLSDIGSWIGDKAEAVEKFLKDPLGNISKLLHKATDGLFKGAASFGDLASGTIGKLSHIAVDKFKEMLNSTKKTLEVSDGKAGHYNPGLIEKAAKMMHIDSLPAGFSELLQATIMSESGGKSVIQTIHDGNSGGNEAGGILQFTPGTFAAFAMPGHTNRMNPLDELLAFFNNSDWRNSIGHTVIWGVPKVDWLHSGPQGHRRFAHGGEVFDEQTVIVGDNSQHHEFVINPYDVTAYPLLAKAMDTTMRAQPISSQDNNSRENDNGETNALLRQANALLQIIADKKPELLDDLAAKLRQKDAQTFRMQNS</sequence>
<dbReference type="Gene3D" id="1.20.120.20">
    <property type="entry name" value="Apolipoprotein"/>
    <property type="match status" value="1"/>
</dbReference>
<feature type="coiled-coil region" evidence="1">
    <location>
        <begin position="53"/>
        <end position="80"/>
    </location>
</feature>
<dbReference type="SUPFAM" id="SSF48371">
    <property type="entry name" value="ARM repeat"/>
    <property type="match status" value="1"/>
</dbReference>
<organism evidence="2 3">
    <name type="scientific">Lactiplantibacillus plantarum WJL</name>
    <dbReference type="NCBI Taxonomy" id="1350466"/>
    <lineage>
        <taxon>Bacteria</taxon>
        <taxon>Bacillati</taxon>
        <taxon>Bacillota</taxon>
        <taxon>Bacilli</taxon>
        <taxon>Lactobacillales</taxon>
        <taxon>Lactobacillaceae</taxon>
        <taxon>Lactiplantibacillus</taxon>
    </lineage>
</organism>
<keyword evidence="1" id="KW-0175">Coiled coil</keyword>
<dbReference type="Proteomes" id="UP000050511">
    <property type="component" value="Unassembled WGS sequence"/>
</dbReference>
<evidence type="ECO:0000313" key="3">
    <source>
        <dbReference type="Proteomes" id="UP000050511"/>
    </source>
</evidence>
<reference evidence="2 3" key="1">
    <citation type="submission" date="2015-10" db="EMBL/GenBank/DDBJ databases">
        <title>Resequencing of Lactobacillus plantarum WJL strain genome.</title>
        <authorList>
            <person name="Martino M.E."/>
        </authorList>
    </citation>
    <scope>NUCLEOTIDE SEQUENCE [LARGE SCALE GENOMIC DNA]</scope>
    <source>
        <strain evidence="2 3">WJL</strain>
    </source>
</reference>
<dbReference type="PANTHER" id="PTHR37813:SF1">
    <property type="entry name" value="FELS-2 PROPHAGE PROTEIN"/>
    <property type="match status" value="1"/>
</dbReference>